<accession>A0A1W1Y2B6</accession>
<evidence type="ECO:0000313" key="2">
    <source>
        <dbReference type="EMBL" id="SMC29931.1"/>
    </source>
</evidence>
<proteinExistence type="predicted"/>
<keyword evidence="3" id="KW-1185">Reference proteome</keyword>
<feature type="compositionally biased region" description="Polar residues" evidence="1">
    <location>
        <begin position="154"/>
        <end position="166"/>
    </location>
</feature>
<dbReference type="STRING" id="1121001.SAMN02745857_04274"/>
<feature type="compositionally biased region" description="Low complexity" evidence="1">
    <location>
        <begin position="137"/>
        <end position="152"/>
    </location>
</feature>
<dbReference type="Proteomes" id="UP000192761">
    <property type="component" value="Unassembled WGS sequence"/>
</dbReference>
<feature type="compositionally biased region" description="Basic and acidic residues" evidence="1">
    <location>
        <begin position="87"/>
        <end position="98"/>
    </location>
</feature>
<feature type="region of interest" description="Disordered" evidence="1">
    <location>
        <begin position="87"/>
        <end position="125"/>
    </location>
</feature>
<evidence type="ECO:0000313" key="3">
    <source>
        <dbReference type="Proteomes" id="UP000192761"/>
    </source>
</evidence>
<name>A0A1W1Y2B6_9NEIS</name>
<protein>
    <submittedName>
        <fullName evidence="2">Uncharacterized conserved protein YdaU, DUF1376 family</fullName>
    </submittedName>
</protein>
<feature type="region of interest" description="Disordered" evidence="1">
    <location>
        <begin position="137"/>
        <end position="172"/>
    </location>
</feature>
<dbReference type="Pfam" id="PF07120">
    <property type="entry name" value="DUF1376"/>
    <property type="match status" value="1"/>
</dbReference>
<organism evidence="2 3">
    <name type="scientific">Andreprevotia lacus DSM 23236</name>
    <dbReference type="NCBI Taxonomy" id="1121001"/>
    <lineage>
        <taxon>Bacteria</taxon>
        <taxon>Pseudomonadati</taxon>
        <taxon>Pseudomonadota</taxon>
        <taxon>Betaproteobacteria</taxon>
        <taxon>Neisseriales</taxon>
        <taxon>Chitinibacteraceae</taxon>
        <taxon>Andreprevotia</taxon>
    </lineage>
</organism>
<dbReference type="RefSeq" id="WP_084093169.1">
    <property type="nucleotide sequence ID" value="NZ_FWXD01000054.1"/>
</dbReference>
<sequence length="280" mass="31358">MNYYKRHIGDYLKDTAHLSLLEHGIYMRLLDVYYTREAGIPDGQAARLIGARGEDELAALQAVLGEYFRLHDGAWLQSRCEREIREASEKAARNREVGKLGGRPRKQPGLPDTLDGLGDDDGMACHDAAQAPLQTGLETQPQTQLQTETEPGANPSQQPLATSHTDTPAGRMPPCPYEAIRAAYNTALPQLPQSRELTATRKKHLQARWRDRWQAGKYASAAQGIAYWQRFFARVADTPFLRGDSPNGWRPDFAWFLLPDNFLKVVEGKFPTTAELEGRA</sequence>
<reference evidence="2 3" key="1">
    <citation type="submission" date="2017-04" db="EMBL/GenBank/DDBJ databases">
        <authorList>
            <person name="Afonso C.L."/>
            <person name="Miller P.J."/>
            <person name="Scott M.A."/>
            <person name="Spackman E."/>
            <person name="Goraichik I."/>
            <person name="Dimitrov K.M."/>
            <person name="Suarez D.L."/>
            <person name="Swayne D.E."/>
        </authorList>
    </citation>
    <scope>NUCLEOTIDE SEQUENCE [LARGE SCALE GENOMIC DNA]</scope>
    <source>
        <strain evidence="2 3">DSM 23236</strain>
    </source>
</reference>
<gene>
    <name evidence="2" type="ORF">SAMN02745857_04274</name>
</gene>
<dbReference type="AlphaFoldDB" id="A0A1W1Y2B6"/>
<dbReference type="InterPro" id="IPR010781">
    <property type="entry name" value="DUF1376"/>
</dbReference>
<evidence type="ECO:0000256" key="1">
    <source>
        <dbReference type="SAM" id="MobiDB-lite"/>
    </source>
</evidence>
<dbReference type="EMBL" id="FWXD01000054">
    <property type="protein sequence ID" value="SMC29931.1"/>
    <property type="molecule type" value="Genomic_DNA"/>
</dbReference>